<evidence type="ECO:0000313" key="11">
    <source>
        <dbReference type="EMBL" id="SFF01832.1"/>
    </source>
</evidence>
<evidence type="ECO:0000259" key="10">
    <source>
        <dbReference type="SMART" id="SM00922"/>
    </source>
</evidence>
<keyword evidence="6" id="KW-0464">Manganese</keyword>
<evidence type="ECO:0000256" key="2">
    <source>
        <dbReference type="ARBA" id="ARBA00005211"/>
    </source>
</evidence>
<dbReference type="UniPathway" id="UPA00083"/>
<proteinExistence type="inferred from homology"/>
<dbReference type="SFLD" id="SFLDG01258">
    <property type="entry name" value="(chloro)muconate_cycloisomeras"/>
    <property type="match status" value="1"/>
</dbReference>
<feature type="domain" description="Mandelate racemase/muconate lactonizing enzyme C-terminal" evidence="10">
    <location>
        <begin position="154"/>
        <end position="251"/>
    </location>
</feature>
<dbReference type="InterPro" id="IPR018110">
    <property type="entry name" value="Mandel_Rmase/mucon_lact_enz_CS"/>
</dbReference>
<dbReference type="OrthoDB" id="5596677at2"/>
<feature type="region of interest" description="Disordered" evidence="9">
    <location>
        <begin position="389"/>
        <end position="414"/>
    </location>
</feature>
<dbReference type="EMBL" id="FONX01000010">
    <property type="protein sequence ID" value="SFF01832.1"/>
    <property type="molecule type" value="Genomic_DNA"/>
</dbReference>
<evidence type="ECO:0000256" key="5">
    <source>
        <dbReference type="ARBA" id="ARBA00022797"/>
    </source>
</evidence>
<comment type="pathway">
    <text evidence="2">Aromatic compound metabolism.</text>
</comment>
<evidence type="ECO:0000256" key="3">
    <source>
        <dbReference type="ARBA" id="ARBA00008031"/>
    </source>
</evidence>
<dbReference type="AlphaFoldDB" id="A0A1I2F914"/>
<dbReference type="CDD" id="cd03318">
    <property type="entry name" value="MLE"/>
    <property type="match status" value="1"/>
</dbReference>
<dbReference type="SFLD" id="SFLDS00001">
    <property type="entry name" value="Enolase"/>
    <property type="match status" value="1"/>
</dbReference>
<name>A0A1I2F914_9BURK</name>
<dbReference type="STRING" id="1177982.SAMN04489711_1106"/>
<dbReference type="InterPro" id="IPR029065">
    <property type="entry name" value="Enolase_C-like"/>
</dbReference>
<sequence length="414" mass="43908">MTASAANALLRIERIEARILDIPTIRPHKFSFGAIHRQSPVIVQLWLAGGACGFGEAATIGGPSWNEESPESILHAITQYLGPAVAGQDAGRFERLLARMDAVCKGNRFAKSAVEMAVIDAVARSLSLPAWQLLGGKQRESLPLAWTLASGDSASDVEEAERMLAARRHRIFKLKIGARSPEDDVAHVTRIARGLDGRAALTVDINQAWDGNTARRCVPQLIDEGVRLIEQPVAQWNVEALRQLTASLPGGALVMADETVCTPQDAMALARQGACHVFSLKVAKHGGLLRTRAVAAVGEAADIGWYGGTMLETSLGSAASAHVFATLPGTHHNCELFGPQLLVNDIVATPMEVRDFALQLPDGPGFGVEVLPEALRRFDRAREGLTPVHVDLGRGTTGAATTPPAEAAPAAPPG</sequence>
<protein>
    <submittedName>
        <fullName evidence="11">Muconate cycloisomerase</fullName>
    </submittedName>
</protein>
<dbReference type="InterPro" id="IPR036849">
    <property type="entry name" value="Enolase-like_C_sf"/>
</dbReference>
<dbReference type="InterPro" id="IPR013341">
    <property type="entry name" value="Mandelate_racemase_N_dom"/>
</dbReference>
<evidence type="ECO:0000256" key="9">
    <source>
        <dbReference type="SAM" id="MobiDB-lite"/>
    </source>
</evidence>
<evidence type="ECO:0000256" key="4">
    <source>
        <dbReference type="ARBA" id="ARBA00022723"/>
    </source>
</evidence>
<dbReference type="SUPFAM" id="SSF51604">
    <property type="entry name" value="Enolase C-terminal domain-like"/>
    <property type="match status" value="1"/>
</dbReference>
<dbReference type="GO" id="GO:0009063">
    <property type="term" value="P:amino acid catabolic process"/>
    <property type="evidence" value="ECO:0007669"/>
    <property type="project" value="InterPro"/>
</dbReference>
<dbReference type="GO" id="GO:0006518">
    <property type="term" value="P:peptide metabolic process"/>
    <property type="evidence" value="ECO:0007669"/>
    <property type="project" value="UniProtKB-ARBA"/>
</dbReference>
<dbReference type="PROSITE" id="PS00909">
    <property type="entry name" value="MR_MLE_2"/>
    <property type="match status" value="1"/>
</dbReference>
<dbReference type="SUPFAM" id="SSF54826">
    <property type="entry name" value="Enolase N-terminal domain-like"/>
    <property type="match status" value="1"/>
</dbReference>
<feature type="active site" description="Proton acceptor" evidence="8">
    <location>
        <position position="175"/>
    </location>
</feature>
<comment type="similarity">
    <text evidence="3">Belongs to the mandelate racemase/muconate lactonizing enzyme family.</text>
</comment>
<dbReference type="NCBIfam" id="TIGR02534">
    <property type="entry name" value="mucon_cyclo"/>
    <property type="match status" value="1"/>
</dbReference>
<dbReference type="GO" id="GO:0018849">
    <property type="term" value="F:muconate cycloisomerase activity"/>
    <property type="evidence" value="ECO:0007669"/>
    <property type="project" value="InterPro"/>
</dbReference>
<keyword evidence="7 11" id="KW-0413">Isomerase</keyword>
<dbReference type="Gene3D" id="3.30.390.10">
    <property type="entry name" value="Enolase-like, N-terminal domain"/>
    <property type="match status" value="1"/>
</dbReference>
<reference evidence="12" key="1">
    <citation type="submission" date="2016-10" db="EMBL/GenBank/DDBJ databases">
        <authorList>
            <person name="Varghese N."/>
            <person name="Submissions S."/>
        </authorList>
    </citation>
    <scope>NUCLEOTIDE SEQUENCE [LARGE SCALE GENOMIC DNA]</scope>
    <source>
        <strain evidence="12">DSM 27981</strain>
    </source>
</reference>
<comment type="cofactor">
    <cofactor evidence="1">
        <name>Mn(2+)</name>
        <dbReference type="ChEBI" id="CHEBI:29035"/>
    </cofactor>
</comment>
<dbReference type="PANTHER" id="PTHR48073">
    <property type="entry name" value="O-SUCCINYLBENZOATE SYNTHASE-RELATED"/>
    <property type="match status" value="1"/>
</dbReference>
<accession>A0A1I2F914</accession>
<dbReference type="GO" id="GO:0018850">
    <property type="term" value="F:chloromuconate cycloisomerase activity"/>
    <property type="evidence" value="ECO:0007669"/>
    <property type="project" value="InterPro"/>
</dbReference>
<dbReference type="Gene3D" id="3.20.20.120">
    <property type="entry name" value="Enolase-like C-terminal domain"/>
    <property type="match status" value="1"/>
</dbReference>
<feature type="compositionally biased region" description="Low complexity" evidence="9">
    <location>
        <begin position="397"/>
        <end position="414"/>
    </location>
</feature>
<evidence type="ECO:0000256" key="8">
    <source>
        <dbReference type="PIRSR" id="PIRSR613370-1"/>
    </source>
</evidence>
<dbReference type="SFLD" id="SFLDG00180">
    <property type="entry name" value="muconate_cycloisomerase"/>
    <property type="match status" value="1"/>
</dbReference>
<dbReference type="GO" id="GO:0030145">
    <property type="term" value="F:manganese ion binding"/>
    <property type="evidence" value="ECO:0007669"/>
    <property type="project" value="InterPro"/>
</dbReference>
<dbReference type="Pfam" id="PF02746">
    <property type="entry name" value="MR_MLE_N"/>
    <property type="match status" value="1"/>
</dbReference>
<dbReference type="InterPro" id="IPR013342">
    <property type="entry name" value="Mandelate_racemase_C"/>
</dbReference>
<evidence type="ECO:0000256" key="6">
    <source>
        <dbReference type="ARBA" id="ARBA00023211"/>
    </source>
</evidence>
<dbReference type="Proteomes" id="UP000199119">
    <property type="component" value="Unassembled WGS sequence"/>
</dbReference>
<dbReference type="SMART" id="SM00922">
    <property type="entry name" value="MR_MLE"/>
    <property type="match status" value="1"/>
</dbReference>
<evidence type="ECO:0000313" key="12">
    <source>
        <dbReference type="Proteomes" id="UP000199119"/>
    </source>
</evidence>
<dbReference type="InterPro" id="IPR013370">
    <property type="entry name" value="Chloromuconate_cycloisomerase"/>
</dbReference>
<keyword evidence="12" id="KW-1185">Reference proteome</keyword>
<gene>
    <name evidence="11" type="ORF">SAMN04489711_1106</name>
</gene>
<feature type="active site" description="Proton donor" evidence="8">
    <location>
        <position position="335"/>
    </location>
</feature>
<keyword evidence="5" id="KW-0058">Aromatic hydrocarbons catabolism</keyword>
<dbReference type="Pfam" id="PF13378">
    <property type="entry name" value="MR_MLE_C"/>
    <property type="match status" value="1"/>
</dbReference>
<dbReference type="RefSeq" id="WP_092940192.1">
    <property type="nucleotide sequence ID" value="NZ_FONX01000010.1"/>
</dbReference>
<dbReference type="InterPro" id="IPR029017">
    <property type="entry name" value="Enolase-like_N"/>
</dbReference>
<organism evidence="11 12">
    <name type="scientific">Paracidovorax wautersii</name>
    <dbReference type="NCBI Taxonomy" id="1177982"/>
    <lineage>
        <taxon>Bacteria</taxon>
        <taxon>Pseudomonadati</taxon>
        <taxon>Pseudomonadota</taxon>
        <taxon>Betaproteobacteria</taxon>
        <taxon>Burkholderiales</taxon>
        <taxon>Comamonadaceae</taxon>
        <taxon>Paracidovorax</taxon>
    </lineage>
</organism>
<evidence type="ECO:0000256" key="7">
    <source>
        <dbReference type="ARBA" id="ARBA00023235"/>
    </source>
</evidence>
<dbReference type="PANTHER" id="PTHR48073:SF2">
    <property type="entry name" value="O-SUCCINYLBENZOATE SYNTHASE"/>
    <property type="match status" value="1"/>
</dbReference>
<evidence type="ECO:0000256" key="1">
    <source>
        <dbReference type="ARBA" id="ARBA00001936"/>
    </source>
</evidence>
<dbReference type="GO" id="GO:0016854">
    <property type="term" value="F:racemase and epimerase activity"/>
    <property type="evidence" value="ECO:0007669"/>
    <property type="project" value="UniProtKB-ARBA"/>
</dbReference>
<keyword evidence="4" id="KW-0479">Metal-binding</keyword>